<dbReference type="GO" id="GO:0043328">
    <property type="term" value="P:protein transport to vacuole involved in ubiquitin-dependent protein catabolic process via the multivesicular body sorting pathway"/>
    <property type="evidence" value="ECO:0007669"/>
    <property type="project" value="TreeGrafter"/>
</dbReference>
<dbReference type="GO" id="GO:0043130">
    <property type="term" value="F:ubiquitin binding"/>
    <property type="evidence" value="ECO:0007669"/>
    <property type="project" value="InterPro"/>
</dbReference>
<dbReference type="InterPro" id="IPR013083">
    <property type="entry name" value="Znf_RING/FYVE/PHD"/>
</dbReference>
<feature type="compositionally biased region" description="Low complexity" evidence="11">
    <location>
        <begin position="342"/>
        <end position="363"/>
    </location>
</feature>
<dbReference type="GO" id="GO:0006623">
    <property type="term" value="P:protein targeting to vacuole"/>
    <property type="evidence" value="ECO:0007669"/>
    <property type="project" value="TreeGrafter"/>
</dbReference>
<dbReference type="Proteomes" id="UP000827284">
    <property type="component" value="Unassembled WGS sequence"/>
</dbReference>
<feature type="compositionally biased region" description="Low complexity" evidence="11">
    <location>
        <begin position="681"/>
        <end position="750"/>
    </location>
</feature>
<dbReference type="PROSITE" id="PS50179">
    <property type="entry name" value="VHS"/>
    <property type="match status" value="1"/>
</dbReference>
<evidence type="ECO:0000256" key="2">
    <source>
        <dbReference type="ARBA" id="ARBA00008597"/>
    </source>
</evidence>
<feature type="compositionally biased region" description="Low complexity" evidence="11">
    <location>
        <begin position="575"/>
        <end position="602"/>
    </location>
</feature>
<dbReference type="SUPFAM" id="SSF57903">
    <property type="entry name" value="FYVE/PHD zinc finger"/>
    <property type="match status" value="1"/>
</dbReference>
<dbReference type="Pfam" id="PF02809">
    <property type="entry name" value="UIM"/>
    <property type="match status" value="2"/>
</dbReference>
<evidence type="ECO:0000256" key="3">
    <source>
        <dbReference type="ARBA" id="ARBA00017753"/>
    </source>
</evidence>
<evidence type="ECO:0000313" key="15">
    <source>
        <dbReference type="Proteomes" id="UP000827284"/>
    </source>
</evidence>
<dbReference type="PROSITE" id="PS50178">
    <property type="entry name" value="ZF_FYVE"/>
    <property type="match status" value="1"/>
</dbReference>
<dbReference type="GO" id="GO:0032266">
    <property type="term" value="F:phosphatidylinositol-3-phosphate binding"/>
    <property type="evidence" value="ECO:0007669"/>
    <property type="project" value="TreeGrafter"/>
</dbReference>
<dbReference type="SUPFAM" id="SSF48464">
    <property type="entry name" value="ENTH/VHS domain"/>
    <property type="match status" value="1"/>
</dbReference>
<evidence type="ECO:0000256" key="6">
    <source>
        <dbReference type="ARBA" id="ARBA00022753"/>
    </source>
</evidence>
<dbReference type="GO" id="GO:0008270">
    <property type="term" value="F:zinc ion binding"/>
    <property type="evidence" value="ECO:0007669"/>
    <property type="project" value="UniProtKB-KW"/>
</dbReference>
<comment type="similarity">
    <text evidence="2">Belongs to the VPS27 family.</text>
</comment>
<keyword evidence="7 10" id="KW-0863">Zinc-finger</keyword>
<feature type="compositionally biased region" description="Low complexity" evidence="11">
    <location>
        <begin position="534"/>
        <end position="552"/>
    </location>
</feature>
<keyword evidence="15" id="KW-1185">Reference proteome</keyword>
<dbReference type="EMBL" id="BQFW01000012">
    <property type="protein sequence ID" value="GJJ76690.1"/>
    <property type="molecule type" value="Genomic_DNA"/>
</dbReference>
<dbReference type="Gene3D" id="1.25.40.90">
    <property type="match status" value="1"/>
</dbReference>
<organism evidence="14 15">
    <name type="scientific">Entomortierella parvispora</name>
    <dbReference type="NCBI Taxonomy" id="205924"/>
    <lineage>
        <taxon>Eukaryota</taxon>
        <taxon>Fungi</taxon>
        <taxon>Fungi incertae sedis</taxon>
        <taxon>Mucoromycota</taxon>
        <taxon>Mortierellomycotina</taxon>
        <taxon>Mortierellomycetes</taxon>
        <taxon>Mortierellales</taxon>
        <taxon>Mortierellaceae</taxon>
        <taxon>Entomortierella</taxon>
    </lineage>
</organism>
<sequence length="764" mass="84088">MSWLWSTSAIDDLVDKATSENLPTGSEDLALNLEICDQIRSKQVSPKDAAKALKRRIGHKNPNVQLLALGLTDVCVKNGGHHFLVEIAAREFIDNLTSILKAPAGCNLEVKTRILGLIQTWGQLFRGKHGLGYVCDTYMILQHEGFQFPPADNIGAALVESEAPPDWTDSDVCVRCRSVFTLTNRKHHCRACGSTFCGQCSSKTMALPNLGVTQEVRVCDGCYMKKKLGYKSQVALEGHGLGGAAEFVHSMGKSSSSAAPLSATISKAATTTPAKSAASTEDEDLKKAIELSLKEANNHPGFSAPKRSNTEPVKKAPVPTQEEEDADLLAAIEASLRETNIRSSSSSSAAQAPRSSQRQSSYSSYTYNKKPVVAVASVNELTETEKSNIEMFSVLVDRIQMMQGDVSGNREVQALYEQISKLQMKVALSLEESARKQQEFVGYNEKIDHAVRMYDHLLQEKLNASYQRRMNTNGYSAPGMYQSPAMPQTPQSSHVYPQLANADPRYPQYAPTTNGQQFVPQTPQLAYQAPYQHTQPPAQLQQQQQSPYPYQTPQLQPAVTANVSYGVPSSAPVDQQQQQQYQQQQQQYQQQQPQQQQQQQPYSTAPMTTAPGSQPPSSVPQNQYAFQPQQPVNGTAPGQLQPVSSPMEQPMSAPGQYQPIQSPPAQQQQSMHSVLGPASFTPQQQQTYTYDPQQQPQQQQQPVAPIPQQFSGSAPSQYNPQQTQQQLPPIHPQPQYQQQPPQQQQQQAFAPPAPPVVEAPLIEL</sequence>
<dbReference type="SMART" id="SM00288">
    <property type="entry name" value="VHS"/>
    <property type="match status" value="1"/>
</dbReference>
<dbReference type="SMART" id="SM00064">
    <property type="entry name" value="FYVE"/>
    <property type="match status" value="1"/>
</dbReference>
<dbReference type="Gene3D" id="6.10.140.100">
    <property type="match status" value="1"/>
</dbReference>
<proteinExistence type="inferred from homology"/>
<dbReference type="Pfam" id="PF01363">
    <property type="entry name" value="FYVE"/>
    <property type="match status" value="1"/>
</dbReference>
<keyword evidence="9" id="KW-0472">Membrane</keyword>
<reference evidence="14" key="1">
    <citation type="submission" date="2021-11" db="EMBL/GenBank/DDBJ databases">
        <authorList>
            <person name="Herlambang A."/>
            <person name="Guo Y."/>
            <person name="Takashima Y."/>
            <person name="Nishizawa T."/>
        </authorList>
    </citation>
    <scope>NUCLEOTIDE SEQUENCE</scope>
    <source>
        <strain evidence="14">E1425</strain>
    </source>
</reference>
<comment type="caution">
    <text evidence="14">The sequence shown here is derived from an EMBL/GenBank/DDBJ whole genome shotgun (WGS) entry which is preliminary data.</text>
</comment>
<feature type="region of interest" description="Disordered" evidence="11">
    <location>
        <begin position="477"/>
        <end position="518"/>
    </location>
</feature>
<dbReference type="InterPro" id="IPR000306">
    <property type="entry name" value="Znf_FYVE"/>
</dbReference>
<keyword evidence="4" id="KW-0479">Metal-binding</keyword>
<dbReference type="PANTHER" id="PTHR47794">
    <property type="entry name" value="VACUOLAR PROTEIN SORTING-ASSOCIATED PROTEIN 27"/>
    <property type="match status" value="1"/>
</dbReference>
<dbReference type="GO" id="GO:0016301">
    <property type="term" value="F:kinase activity"/>
    <property type="evidence" value="ECO:0007669"/>
    <property type="project" value="UniProtKB-KW"/>
</dbReference>
<feature type="compositionally biased region" description="Polar residues" evidence="11">
    <location>
        <begin position="485"/>
        <end position="495"/>
    </location>
</feature>
<dbReference type="Gene3D" id="3.30.40.10">
    <property type="entry name" value="Zinc/RING finger domain, C3HC4 (zinc finger)"/>
    <property type="match status" value="1"/>
</dbReference>
<dbReference type="GO" id="GO:0033565">
    <property type="term" value="C:ESCRT-0 complex"/>
    <property type="evidence" value="ECO:0007669"/>
    <property type="project" value="TreeGrafter"/>
</dbReference>
<feature type="region of interest" description="Disordered" evidence="11">
    <location>
        <begin position="532"/>
        <end position="552"/>
    </location>
</feature>
<feature type="region of interest" description="Disordered" evidence="11">
    <location>
        <begin position="296"/>
        <end position="324"/>
    </location>
</feature>
<feature type="compositionally biased region" description="Polar residues" evidence="11">
    <location>
        <begin position="619"/>
        <end position="647"/>
    </location>
</feature>
<feature type="domain" description="VHS" evidence="13">
    <location>
        <begin position="19"/>
        <end position="149"/>
    </location>
</feature>
<comment type="subcellular location">
    <subcellularLocation>
        <location evidence="1">Endosome membrane</location>
        <topology evidence="1">Peripheral membrane protein</topology>
        <orientation evidence="1">Cytoplasmic side</orientation>
    </subcellularLocation>
</comment>
<evidence type="ECO:0000256" key="1">
    <source>
        <dbReference type="ARBA" id="ARBA00004125"/>
    </source>
</evidence>
<gene>
    <name evidence="14" type="ORF">EMPS_09049</name>
</gene>
<keyword evidence="6" id="KW-0967">Endosome</keyword>
<feature type="compositionally biased region" description="Low complexity" evidence="11">
    <location>
        <begin position="656"/>
        <end position="669"/>
    </location>
</feature>
<evidence type="ECO:0000256" key="5">
    <source>
        <dbReference type="ARBA" id="ARBA00022737"/>
    </source>
</evidence>
<name>A0A9P3M078_9FUNG</name>
<evidence type="ECO:0000313" key="14">
    <source>
        <dbReference type="EMBL" id="GJJ76690.1"/>
    </source>
</evidence>
<dbReference type="InterPro" id="IPR008942">
    <property type="entry name" value="ENTH_VHS"/>
</dbReference>
<dbReference type="PROSITE" id="PS50330">
    <property type="entry name" value="UIM"/>
    <property type="match status" value="1"/>
</dbReference>
<dbReference type="AlphaFoldDB" id="A0A9P3M078"/>
<evidence type="ECO:0000259" key="13">
    <source>
        <dbReference type="PROSITE" id="PS50179"/>
    </source>
</evidence>
<dbReference type="OrthoDB" id="957735at2759"/>
<dbReference type="GO" id="GO:0010008">
    <property type="term" value="C:endosome membrane"/>
    <property type="evidence" value="ECO:0007669"/>
    <property type="project" value="UniProtKB-SubCell"/>
</dbReference>
<dbReference type="PANTHER" id="PTHR47794:SF1">
    <property type="entry name" value="VACUOLAR PROTEIN SORTING-ASSOCIATED PROTEIN 27"/>
    <property type="match status" value="1"/>
</dbReference>
<evidence type="ECO:0000256" key="4">
    <source>
        <dbReference type="ARBA" id="ARBA00022723"/>
    </source>
</evidence>
<evidence type="ECO:0000256" key="7">
    <source>
        <dbReference type="ARBA" id="ARBA00022771"/>
    </source>
</evidence>
<keyword evidence="8" id="KW-0862">Zinc</keyword>
<evidence type="ECO:0000256" key="8">
    <source>
        <dbReference type="ARBA" id="ARBA00022833"/>
    </source>
</evidence>
<accession>A0A9P3M078</accession>
<dbReference type="InterPro" id="IPR003903">
    <property type="entry name" value="UIM_dom"/>
</dbReference>
<dbReference type="InterPro" id="IPR017455">
    <property type="entry name" value="Znf_FYVE-rel"/>
</dbReference>
<dbReference type="InterPro" id="IPR011011">
    <property type="entry name" value="Znf_FYVE_PHD"/>
</dbReference>
<keyword evidence="14" id="KW-0808">Transferase</keyword>
<feature type="region of interest" description="Disordered" evidence="11">
    <location>
        <begin position="339"/>
        <end position="363"/>
    </location>
</feature>
<dbReference type="Gene3D" id="1.20.5.1940">
    <property type="match status" value="1"/>
</dbReference>
<dbReference type="CDD" id="cd16979">
    <property type="entry name" value="VHS_Vps27"/>
    <property type="match status" value="1"/>
</dbReference>
<evidence type="ECO:0000256" key="9">
    <source>
        <dbReference type="ARBA" id="ARBA00023136"/>
    </source>
</evidence>
<evidence type="ECO:0000259" key="12">
    <source>
        <dbReference type="PROSITE" id="PS50178"/>
    </source>
</evidence>
<evidence type="ECO:0000256" key="10">
    <source>
        <dbReference type="PROSITE-ProRule" id="PRU00091"/>
    </source>
</evidence>
<keyword evidence="14" id="KW-0418">Kinase</keyword>
<feature type="domain" description="FYVE-type" evidence="12">
    <location>
        <begin position="167"/>
        <end position="227"/>
    </location>
</feature>
<dbReference type="SMART" id="SM00726">
    <property type="entry name" value="UIM"/>
    <property type="match status" value="2"/>
</dbReference>
<feature type="compositionally biased region" description="Polar residues" evidence="11">
    <location>
        <begin position="603"/>
        <end position="612"/>
    </location>
</feature>
<reference evidence="14" key="2">
    <citation type="journal article" date="2022" name="Microbiol. Resour. Announc.">
        <title>Whole-Genome Sequence of Entomortierella parvispora E1425, a Mucoromycotan Fungus Associated with Burkholderiaceae-Related Endosymbiotic Bacteria.</title>
        <authorList>
            <person name="Herlambang A."/>
            <person name="Guo Y."/>
            <person name="Takashima Y."/>
            <person name="Narisawa K."/>
            <person name="Ohta H."/>
            <person name="Nishizawa T."/>
        </authorList>
    </citation>
    <scope>NUCLEOTIDE SEQUENCE</scope>
    <source>
        <strain evidence="14">E1425</strain>
    </source>
</reference>
<dbReference type="InterPro" id="IPR002014">
    <property type="entry name" value="VHS_dom"/>
</dbReference>
<dbReference type="Pfam" id="PF00790">
    <property type="entry name" value="VHS"/>
    <property type="match status" value="1"/>
</dbReference>
<keyword evidence="5" id="KW-0677">Repeat</keyword>
<protein>
    <recommendedName>
        <fullName evidence="3">Vacuolar protein sorting-associated protein 27</fullName>
    </recommendedName>
</protein>
<evidence type="ECO:0000256" key="11">
    <source>
        <dbReference type="SAM" id="MobiDB-lite"/>
    </source>
</evidence>
<feature type="region of interest" description="Disordered" evidence="11">
    <location>
        <begin position="564"/>
        <end position="764"/>
    </location>
</feature>